<reference evidence="2 3" key="1">
    <citation type="submission" date="2018-06" db="EMBL/GenBank/DDBJ databases">
        <title>Genomic Encyclopedia of Archaeal and Bacterial Type Strains, Phase II (KMG-II): from individual species to whole genera.</title>
        <authorList>
            <person name="Goeker M."/>
        </authorList>
    </citation>
    <scope>NUCLEOTIDE SEQUENCE [LARGE SCALE GENOMIC DNA]</scope>
    <source>
        <strain evidence="2 3">DSM 23241</strain>
    </source>
</reference>
<organism evidence="2 3">
    <name type="scientific">Hydrotalea sandarakina</name>
    <dbReference type="NCBI Taxonomy" id="1004304"/>
    <lineage>
        <taxon>Bacteria</taxon>
        <taxon>Pseudomonadati</taxon>
        <taxon>Bacteroidota</taxon>
        <taxon>Chitinophagia</taxon>
        <taxon>Chitinophagales</taxon>
        <taxon>Chitinophagaceae</taxon>
        <taxon>Hydrotalea</taxon>
    </lineage>
</organism>
<keyword evidence="3" id="KW-1185">Reference proteome</keyword>
<evidence type="ECO:0000256" key="1">
    <source>
        <dbReference type="SAM" id="SignalP"/>
    </source>
</evidence>
<evidence type="ECO:0000313" key="3">
    <source>
        <dbReference type="Proteomes" id="UP000249720"/>
    </source>
</evidence>
<sequence>MKKICLTVVGIYILLLHAFAQTSNSVDTAYEPKPLKLDEINLVSSYYNQNGDHSAILGGIGNEHVVDLANGLELNFVGWDARKNKHTITAGLGFDHHTSASAAYVSKTGASKTGGTRVYPSFNWLVENENKGTSFGLGAYYSAEYNYHSLGLDASYSKKTNNNGQFDGKISAYFDQVKLIYPSELIPVSSTPTTSSGATYITTASGNTVLSGGGGYTDEKPKIPSAPRNTYDASLTFSQVINKRLQASVMLDLVSQSGYLGLPFHRVYFNDGTDHVENLPSLRYKIPIGIRLNYFAGDNLIIRAYYRYYFDQWGIQSHTIDLEVPVKITPFFSLSPFYRYYIQTAARYFAPYGMHTAADQYYTSNYALSALSSNFFGMGLRLSPPDGILKTHLSNIEVRYGHYLQTTDLLANIVSFAFQFK</sequence>
<evidence type="ECO:0000313" key="2">
    <source>
        <dbReference type="EMBL" id="PZX60816.1"/>
    </source>
</evidence>
<feature type="chain" id="PRO_5015919290" evidence="1">
    <location>
        <begin position="21"/>
        <end position="421"/>
    </location>
</feature>
<dbReference type="EMBL" id="QKZV01000008">
    <property type="protein sequence ID" value="PZX60816.1"/>
    <property type="molecule type" value="Genomic_DNA"/>
</dbReference>
<dbReference type="RefSeq" id="WP_111296610.1">
    <property type="nucleotide sequence ID" value="NZ_QKZV01000008.1"/>
</dbReference>
<feature type="signal peptide" evidence="1">
    <location>
        <begin position="1"/>
        <end position="20"/>
    </location>
</feature>
<dbReference type="Pfam" id="PF12094">
    <property type="entry name" value="DUF3570"/>
    <property type="match status" value="1"/>
</dbReference>
<proteinExistence type="predicted"/>
<name>A0A2W7RPD5_9BACT</name>
<accession>A0A2W7RPD5</accession>
<comment type="caution">
    <text evidence="2">The sequence shown here is derived from an EMBL/GenBank/DDBJ whole genome shotgun (WGS) entry which is preliminary data.</text>
</comment>
<dbReference type="AlphaFoldDB" id="A0A2W7RPD5"/>
<dbReference type="Proteomes" id="UP000249720">
    <property type="component" value="Unassembled WGS sequence"/>
</dbReference>
<dbReference type="InterPro" id="IPR021953">
    <property type="entry name" value="DUF3570"/>
</dbReference>
<protein>
    <submittedName>
        <fullName evidence="2">Uncharacterized protein DUF3570</fullName>
    </submittedName>
</protein>
<gene>
    <name evidence="2" type="ORF">LX80_02300</name>
</gene>
<dbReference type="OrthoDB" id="5450709at2"/>
<keyword evidence="1" id="KW-0732">Signal</keyword>